<accession>A0A4W5LRF9</accession>
<dbReference type="GO" id="GO:0005777">
    <property type="term" value="C:peroxisome"/>
    <property type="evidence" value="ECO:0007669"/>
    <property type="project" value="UniProtKB-SubCell"/>
</dbReference>
<dbReference type="InterPro" id="IPR046373">
    <property type="entry name" value="Acyl-CoA_Oxase/DH_mid-dom_sf"/>
</dbReference>
<reference evidence="13" key="2">
    <citation type="submission" date="2025-08" db="UniProtKB">
        <authorList>
            <consortium name="Ensembl"/>
        </authorList>
    </citation>
    <scope>IDENTIFICATION</scope>
</reference>
<comment type="cofactor">
    <cofactor evidence="1">
        <name>FAD</name>
        <dbReference type="ChEBI" id="CHEBI:57692"/>
    </cofactor>
</comment>
<reference evidence="13" key="3">
    <citation type="submission" date="2025-09" db="UniProtKB">
        <authorList>
            <consortium name="Ensembl"/>
        </authorList>
    </citation>
    <scope>IDENTIFICATION</scope>
</reference>
<dbReference type="SUPFAM" id="SSF56645">
    <property type="entry name" value="Acyl-CoA dehydrogenase NM domain-like"/>
    <property type="match status" value="1"/>
</dbReference>
<dbReference type="Gene3D" id="3.90.1200.10">
    <property type="match status" value="1"/>
</dbReference>
<dbReference type="GO" id="GO:0005739">
    <property type="term" value="C:mitochondrion"/>
    <property type="evidence" value="ECO:0007669"/>
    <property type="project" value="TreeGrafter"/>
</dbReference>
<comment type="similarity">
    <text evidence="3">Belongs to the acyl-CoA dehydrogenase family.</text>
</comment>
<sequence length="771" mass="85999">MEDQTTTPVREQHRFNTVDLQRYLAGKTRGVSNKDRFTVRQYSAGQSNPTFLIQTPSDRYVLRKKPPGMLLPGAHKVDREYRVQKALFSAGFPVPQPLLHCTDTEVIGTEFYLMEHVQGRIFQDLRLPGVSAAERAALYVSAVEVLARLHSLDLTTMDLEGYGRGPGYCKRQVSTWTKQYRAAAHKEIPVMDKLSDWLLSNLPTNDNEVALVHGDFRVDNLIFHPTEARVVAVLDWELSTTGQPMADLAYFLMPNYLPSSLSVLSSIGSLRGVEGIPSPEDLISIYCRCREIPSSLHQLNFYLALSVFKMAGIAQGIYARHLLGNASAPNAAQFGQSVEPLAQVGLQIAESPSKSVPADARLFLQTAKGHAVHQQVTEFMKQHVLPVQQEVAEYYSKHAHSPQRWHPPQVIEDLKAKARKAGLWNLFLPEVSGLSQLDYAHIAEETGRCLYAPDIFNCQAPGKKRVNMHIAMLFPRKTYTVPITPTQFYLCRFTLSTEPDVASSDATNMECTLQRDQDHYVIHGRKWWSSGAGNPKCKVAIVMCKSQSNNTQNRHGQHSMILVPLDIPGVNVIRPLTVFGQDDAIHGGHFEIHFDNVRVPASNILLGEGRGFEIAQGRLGPGRLHHCMRVVGSAEWALELLCQRAAHRQTFGKKLYQHEVVAHWIAECRLAIDQTRLLTLHAAHALDTLGSRSARKQIAMIKVVAARMVCKVVDTAIQVYGGAGVSGDFPLAQMYAYARTLRIADGPDEVHMSSIAHLELRDQMRKAQAKL</sequence>
<evidence type="ECO:0000256" key="2">
    <source>
        <dbReference type="ARBA" id="ARBA00004275"/>
    </source>
</evidence>
<dbReference type="Gene3D" id="1.10.540.10">
    <property type="entry name" value="Acyl-CoA dehydrogenase/oxidase, N-terminal domain"/>
    <property type="match status" value="1"/>
</dbReference>
<dbReference type="Pfam" id="PF02770">
    <property type="entry name" value="Acyl-CoA_dh_M"/>
    <property type="match status" value="1"/>
</dbReference>
<dbReference type="InterPro" id="IPR002575">
    <property type="entry name" value="Aminoglycoside_PTrfase"/>
</dbReference>
<evidence type="ECO:0000256" key="7">
    <source>
        <dbReference type="ARBA" id="ARBA00023002"/>
    </source>
</evidence>
<dbReference type="InterPro" id="IPR011009">
    <property type="entry name" value="Kinase-like_dom_sf"/>
</dbReference>
<dbReference type="GO" id="GO:0050660">
    <property type="term" value="F:flavin adenine dinucleotide binding"/>
    <property type="evidence" value="ECO:0007669"/>
    <property type="project" value="InterPro"/>
</dbReference>
<dbReference type="Proteomes" id="UP000314982">
    <property type="component" value="Unassembled WGS sequence"/>
</dbReference>
<protein>
    <submittedName>
        <fullName evidence="13">Acyl-CoA dehydrogenase family, member 11</fullName>
    </submittedName>
</protein>
<evidence type="ECO:0000259" key="11">
    <source>
        <dbReference type="Pfam" id="PF01636"/>
    </source>
</evidence>
<dbReference type="CDD" id="cd05154">
    <property type="entry name" value="ACAD10_11_N-like"/>
    <property type="match status" value="1"/>
</dbReference>
<dbReference type="GO" id="GO:0003995">
    <property type="term" value="F:acyl-CoA dehydrogenase activity"/>
    <property type="evidence" value="ECO:0007669"/>
    <property type="project" value="TreeGrafter"/>
</dbReference>
<dbReference type="PANTHER" id="PTHR48083">
    <property type="entry name" value="MEDIUM-CHAIN SPECIFIC ACYL-COA DEHYDROGENASE, MITOCHONDRIAL-RELATED"/>
    <property type="match status" value="1"/>
</dbReference>
<evidence type="ECO:0000256" key="6">
    <source>
        <dbReference type="ARBA" id="ARBA00022832"/>
    </source>
</evidence>
<feature type="domain" description="Aminoglycoside phosphotransferase" evidence="11">
    <location>
        <begin position="38"/>
        <end position="253"/>
    </location>
</feature>
<keyword evidence="5" id="KW-0274">FAD</keyword>
<dbReference type="Pfam" id="PF01636">
    <property type="entry name" value="APH"/>
    <property type="match status" value="1"/>
</dbReference>
<dbReference type="FunFam" id="2.40.110.10:FF:000002">
    <property type="entry name" value="Acyl-CoA dehydrogenase fadE12"/>
    <property type="match status" value="1"/>
</dbReference>
<feature type="domain" description="Acyl-CoA dehydrogenase/oxidase C-terminal" evidence="10">
    <location>
        <begin position="609"/>
        <end position="756"/>
    </location>
</feature>
<dbReference type="InterPro" id="IPR050741">
    <property type="entry name" value="Acyl-CoA_dehydrogenase"/>
</dbReference>
<evidence type="ECO:0000256" key="5">
    <source>
        <dbReference type="ARBA" id="ARBA00022827"/>
    </source>
</evidence>
<keyword evidence="8" id="KW-0443">Lipid metabolism</keyword>
<dbReference type="AlphaFoldDB" id="A0A4W5LRF9"/>
<dbReference type="SUPFAM" id="SSF47203">
    <property type="entry name" value="Acyl-CoA dehydrogenase C-terminal domain-like"/>
    <property type="match status" value="1"/>
</dbReference>
<dbReference type="InterPro" id="IPR036250">
    <property type="entry name" value="AcylCo_DH-like_C"/>
</dbReference>
<keyword evidence="6" id="KW-0276">Fatty acid metabolism</keyword>
<dbReference type="SUPFAM" id="SSF56112">
    <property type="entry name" value="Protein kinase-like (PK-like)"/>
    <property type="match status" value="1"/>
</dbReference>
<dbReference type="InterPro" id="IPR041726">
    <property type="entry name" value="ACAD10_11_N"/>
</dbReference>
<name>A0A4W5LRF9_9TELE</name>
<dbReference type="Gene3D" id="1.20.140.10">
    <property type="entry name" value="Butyryl-CoA Dehydrogenase, subunit A, domain 3"/>
    <property type="match status" value="1"/>
</dbReference>
<evidence type="ECO:0000256" key="8">
    <source>
        <dbReference type="ARBA" id="ARBA00023098"/>
    </source>
</evidence>
<keyword evidence="14" id="KW-1185">Reference proteome</keyword>
<dbReference type="Ensembl" id="ENSHHUT00000029701.1">
    <property type="protein sequence ID" value="ENSHHUP00000028527.1"/>
    <property type="gene ID" value="ENSHHUG00000018009.1"/>
</dbReference>
<dbReference type="InterPro" id="IPR037069">
    <property type="entry name" value="AcylCoA_DH/ox_N_sf"/>
</dbReference>
<dbReference type="GeneTree" id="ENSGT00940000160993"/>
<proteinExistence type="inferred from homology"/>
<dbReference type="InterPro" id="IPR006091">
    <property type="entry name" value="Acyl-CoA_Oxase/DH_mid-dom"/>
</dbReference>
<evidence type="ECO:0000313" key="14">
    <source>
        <dbReference type="Proteomes" id="UP000314982"/>
    </source>
</evidence>
<dbReference type="FunFam" id="1.20.140.10:FF:000018">
    <property type="entry name" value="Acyl-CoA dehydrogenase family member 10"/>
    <property type="match status" value="1"/>
</dbReference>
<evidence type="ECO:0000256" key="3">
    <source>
        <dbReference type="ARBA" id="ARBA00009347"/>
    </source>
</evidence>
<evidence type="ECO:0000259" key="10">
    <source>
        <dbReference type="Pfam" id="PF00441"/>
    </source>
</evidence>
<keyword evidence="7" id="KW-0560">Oxidoreductase</keyword>
<evidence type="ECO:0000256" key="9">
    <source>
        <dbReference type="ARBA" id="ARBA00023140"/>
    </source>
</evidence>
<dbReference type="InterPro" id="IPR009100">
    <property type="entry name" value="AcylCoA_DH/oxidase_NM_dom_sf"/>
</dbReference>
<dbReference type="InterPro" id="IPR009075">
    <property type="entry name" value="AcylCo_DH/oxidase_C"/>
</dbReference>
<keyword evidence="4" id="KW-0285">Flavoprotein</keyword>
<dbReference type="GO" id="GO:0033539">
    <property type="term" value="P:fatty acid beta-oxidation using acyl-CoA dehydrogenase"/>
    <property type="evidence" value="ECO:0007669"/>
    <property type="project" value="TreeGrafter"/>
</dbReference>
<evidence type="ECO:0000256" key="1">
    <source>
        <dbReference type="ARBA" id="ARBA00001974"/>
    </source>
</evidence>
<feature type="domain" description="Acyl-CoA oxidase/dehydrogenase middle" evidence="12">
    <location>
        <begin position="496"/>
        <end position="597"/>
    </location>
</feature>
<evidence type="ECO:0000313" key="13">
    <source>
        <dbReference type="Ensembl" id="ENSHHUP00000028527.1"/>
    </source>
</evidence>
<evidence type="ECO:0000256" key="4">
    <source>
        <dbReference type="ARBA" id="ARBA00022630"/>
    </source>
</evidence>
<dbReference type="PANTHER" id="PTHR48083:SF13">
    <property type="entry name" value="ACYL-COA DEHYDROGENASE FAMILY MEMBER 11"/>
    <property type="match status" value="1"/>
</dbReference>
<dbReference type="Gene3D" id="3.30.200.20">
    <property type="entry name" value="Phosphorylase Kinase, domain 1"/>
    <property type="match status" value="1"/>
</dbReference>
<organism evidence="13 14">
    <name type="scientific">Hucho hucho</name>
    <name type="common">huchen</name>
    <dbReference type="NCBI Taxonomy" id="62062"/>
    <lineage>
        <taxon>Eukaryota</taxon>
        <taxon>Metazoa</taxon>
        <taxon>Chordata</taxon>
        <taxon>Craniata</taxon>
        <taxon>Vertebrata</taxon>
        <taxon>Euteleostomi</taxon>
        <taxon>Actinopterygii</taxon>
        <taxon>Neopterygii</taxon>
        <taxon>Teleostei</taxon>
        <taxon>Protacanthopterygii</taxon>
        <taxon>Salmoniformes</taxon>
        <taxon>Salmonidae</taxon>
        <taxon>Salmoninae</taxon>
        <taxon>Hucho</taxon>
    </lineage>
</organism>
<comment type="subcellular location">
    <subcellularLocation>
        <location evidence="2">Peroxisome</location>
    </subcellularLocation>
</comment>
<dbReference type="Gene3D" id="2.40.110.10">
    <property type="entry name" value="Butyryl-CoA Dehydrogenase, subunit A, domain 2"/>
    <property type="match status" value="1"/>
</dbReference>
<keyword evidence="9" id="KW-0576">Peroxisome</keyword>
<reference evidence="14" key="1">
    <citation type="submission" date="2018-06" db="EMBL/GenBank/DDBJ databases">
        <title>Genome assembly of Danube salmon.</title>
        <authorList>
            <person name="Macqueen D.J."/>
            <person name="Gundappa M.K."/>
        </authorList>
    </citation>
    <scope>NUCLEOTIDE SEQUENCE [LARGE SCALE GENOMIC DNA]</scope>
</reference>
<dbReference type="Pfam" id="PF00441">
    <property type="entry name" value="Acyl-CoA_dh_1"/>
    <property type="match status" value="1"/>
</dbReference>
<evidence type="ECO:0000259" key="12">
    <source>
        <dbReference type="Pfam" id="PF02770"/>
    </source>
</evidence>